<sequence>MSAVAGRHDVRSVRPQADRVAYQRLLNAQARRSQIIAICDEILDLCARCTSDDELAGAVMDVDDDGSDAATPDPNANVCEWVLLDEMSCGKDISDTHYFNRPAAVQRPHVSVGLPKTLSPQPRQHVLELLACDAEEVYAAVDHDEMVQDGQCTMERPYLERYARQIWLFQHEHGTRLSGPHRPNDCIHVPFQEWEWNLVMESARLNGYPDCSALAQSLPGRTASDIFAAWDDTVTYGPETTREALVVHDHKRTRAGQRTTDVHASVAQRTNIIRRECGEDDTAQWIYRLGYGHARCTWSMQCESDVNEVVMGNSEYNCHQLISVGGDNSPPVLLDMKSKTEKRLMGHSGKVTEAMFTCGGRFVVTGGEDKTVQIYNSASGKHKAAIEACSAVVRLVPHEVEPIFALATDESPFLTAHNARTLSIQKVKLSFEDTVLDAVFGGKNTHNQDQLVVGFRKETAVFRYQLTPSGLKKVAKVNQSDGSVFLVRNVPAYGSAYAASFLYCAEKDQVGSDRVWIWDTREQNTRANPVTIRSYSGRGRHMIGGMSVSHDGRYLQTSGTDGCVCISDLRRLGSKPLLVLKHSFHQGIVGEGVAMEWSYDSRFVVTGSDDCTVRIWDIACATASDFTAGCPPSGRLIRTIDGNADGDGIVHIVATAHDRHAFAFATKMGRTALYEQ</sequence>
<evidence type="ECO:0000256" key="1">
    <source>
        <dbReference type="ARBA" id="ARBA00022574"/>
    </source>
</evidence>
<dbReference type="Proteomes" id="UP000039324">
    <property type="component" value="Unassembled WGS sequence"/>
</dbReference>
<protein>
    <recommendedName>
        <fullName evidence="8">HELP domain-containing protein</fullName>
    </recommendedName>
</protein>
<evidence type="ECO:0000313" key="4">
    <source>
        <dbReference type="EMBL" id="CEO99037.1"/>
    </source>
</evidence>
<gene>
    <name evidence="4" type="ORF">PBRA_007151</name>
    <name evidence="5" type="ORF">PLBR_LOCUS5806</name>
</gene>
<proteinExistence type="predicted"/>
<dbReference type="InterPro" id="IPR050505">
    <property type="entry name" value="WDR55/POC1"/>
</dbReference>
<dbReference type="EMBL" id="OVEO01000010">
    <property type="protein sequence ID" value="SPQ98591.1"/>
    <property type="molecule type" value="Genomic_DNA"/>
</dbReference>
<dbReference type="Proteomes" id="UP000290189">
    <property type="component" value="Unassembled WGS sequence"/>
</dbReference>
<dbReference type="OrthoDB" id="196858at2759"/>
<keyword evidence="5" id="KW-0496">Mitochondrion</keyword>
<geneLocation type="mitochondrion" evidence="5"/>
<evidence type="ECO:0008006" key="8">
    <source>
        <dbReference type="Google" id="ProtNLM"/>
    </source>
</evidence>
<dbReference type="PROSITE" id="PS50294">
    <property type="entry name" value="WD_REPEATS_REGION"/>
    <property type="match status" value="1"/>
</dbReference>
<dbReference type="SMART" id="SM00320">
    <property type="entry name" value="WD40"/>
    <property type="match status" value="3"/>
</dbReference>
<dbReference type="PROSITE" id="PS00678">
    <property type="entry name" value="WD_REPEATS_1"/>
    <property type="match status" value="1"/>
</dbReference>
<evidence type="ECO:0000313" key="6">
    <source>
        <dbReference type="Proteomes" id="UP000039324"/>
    </source>
</evidence>
<evidence type="ECO:0000313" key="5">
    <source>
        <dbReference type="EMBL" id="SPQ98591.1"/>
    </source>
</evidence>
<reference evidence="4 6" key="1">
    <citation type="submission" date="2015-02" db="EMBL/GenBank/DDBJ databases">
        <authorList>
            <person name="Chooi Y.-H."/>
        </authorList>
    </citation>
    <scope>NUCLEOTIDE SEQUENCE [LARGE SCALE GENOMIC DNA]</scope>
    <source>
        <strain evidence="4">E3</strain>
    </source>
</reference>
<keyword evidence="6" id="KW-1185">Reference proteome</keyword>
<dbReference type="PANTHER" id="PTHR44019:SF8">
    <property type="entry name" value="POC1 CENTRIOLAR PROTEIN HOMOLOG"/>
    <property type="match status" value="1"/>
</dbReference>
<dbReference type="STRING" id="37360.A0A0G4IUW1"/>
<keyword evidence="2" id="KW-0677">Repeat</keyword>
<keyword evidence="1 3" id="KW-0853">WD repeat</keyword>
<dbReference type="EMBL" id="CDSF01000089">
    <property type="protein sequence ID" value="CEO99037.1"/>
    <property type="molecule type" value="Genomic_DNA"/>
</dbReference>
<dbReference type="Pfam" id="PF00400">
    <property type="entry name" value="WD40"/>
    <property type="match status" value="2"/>
</dbReference>
<feature type="repeat" description="WD" evidence="3">
    <location>
        <begin position="594"/>
        <end position="618"/>
    </location>
</feature>
<organism evidence="4 6">
    <name type="scientific">Plasmodiophora brassicae</name>
    <name type="common">Clubroot disease agent</name>
    <dbReference type="NCBI Taxonomy" id="37360"/>
    <lineage>
        <taxon>Eukaryota</taxon>
        <taxon>Sar</taxon>
        <taxon>Rhizaria</taxon>
        <taxon>Endomyxa</taxon>
        <taxon>Phytomyxea</taxon>
        <taxon>Plasmodiophorida</taxon>
        <taxon>Plasmodiophoridae</taxon>
        <taxon>Plasmodiophora</taxon>
    </lineage>
</organism>
<dbReference type="SUPFAM" id="SSF50978">
    <property type="entry name" value="WD40 repeat-like"/>
    <property type="match status" value="1"/>
</dbReference>
<evidence type="ECO:0000256" key="2">
    <source>
        <dbReference type="ARBA" id="ARBA00022737"/>
    </source>
</evidence>
<accession>A0A0G4IUW1</accession>
<evidence type="ECO:0000256" key="3">
    <source>
        <dbReference type="PROSITE-ProRule" id="PRU00221"/>
    </source>
</evidence>
<dbReference type="InterPro" id="IPR001680">
    <property type="entry name" value="WD40_rpt"/>
</dbReference>
<feature type="repeat" description="WD" evidence="3">
    <location>
        <begin position="344"/>
        <end position="385"/>
    </location>
</feature>
<reference evidence="5 7" key="2">
    <citation type="submission" date="2018-03" db="EMBL/GenBank/DDBJ databases">
        <authorList>
            <person name="Fogelqvist J."/>
        </authorList>
    </citation>
    <scope>NUCLEOTIDE SEQUENCE [LARGE SCALE GENOMIC DNA]</scope>
</reference>
<dbReference type="InterPro" id="IPR015943">
    <property type="entry name" value="WD40/YVTN_repeat-like_dom_sf"/>
</dbReference>
<dbReference type="InterPro" id="IPR019775">
    <property type="entry name" value="WD40_repeat_CS"/>
</dbReference>
<evidence type="ECO:0000313" key="7">
    <source>
        <dbReference type="Proteomes" id="UP000290189"/>
    </source>
</evidence>
<dbReference type="PANTHER" id="PTHR44019">
    <property type="entry name" value="WD REPEAT-CONTAINING PROTEIN 55"/>
    <property type="match status" value="1"/>
</dbReference>
<dbReference type="PROSITE" id="PS50082">
    <property type="entry name" value="WD_REPEATS_2"/>
    <property type="match status" value="2"/>
</dbReference>
<dbReference type="InterPro" id="IPR036322">
    <property type="entry name" value="WD40_repeat_dom_sf"/>
</dbReference>
<dbReference type="Gene3D" id="2.130.10.10">
    <property type="entry name" value="YVTN repeat-like/Quinoprotein amine dehydrogenase"/>
    <property type="match status" value="2"/>
</dbReference>
<dbReference type="AlphaFoldDB" id="A0A0G4IUW1"/>
<name>A0A0G4IUW1_PLABS</name>